<organism evidence="1 2">
    <name type="scientific">Trifolium pratense</name>
    <name type="common">Red clover</name>
    <dbReference type="NCBI Taxonomy" id="57577"/>
    <lineage>
        <taxon>Eukaryota</taxon>
        <taxon>Viridiplantae</taxon>
        <taxon>Streptophyta</taxon>
        <taxon>Embryophyta</taxon>
        <taxon>Tracheophyta</taxon>
        <taxon>Spermatophyta</taxon>
        <taxon>Magnoliopsida</taxon>
        <taxon>eudicotyledons</taxon>
        <taxon>Gunneridae</taxon>
        <taxon>Pentapetalae</taxon>
        <taxon>rosids</taxon>
        <taxon>fabids</taxon>
        <taxon>Fabales</taxon>
        <taxon>Fabaceae</taxon>
        <taxon>Papilionoideae</taxon>
        <taxon>50 kb inversion clade</taxon>
        <taxon>NPAAA clade</taxon>
        <taxon>Hologalegina</taxon>
        <taxon>IRL clade</taxon>
        <taxon>Trifolieae</taxon>
        <taxon>Trifolium</taxon>
    </lineage>
</organism>
<dbReference type="EMBL" id="ASHM01102602">
    <property type="protein sequence ID" value="PNX67607.1"/>
    <property type="molecule type" value="Genomic_DNA"/>
</dbReference>
<gene>
    <name evidence="1" type="ORF">L195_g055718</name>
</gene>
<proteinExistence type="predicted"/>
<sequence>MRNYFGVSGTLAPVDAKGIKGVNPRACVGSFIIDGVDVPIRTQVHISGRLSTLGLTLHSCPL</sequence>
<protein>
    <submittedName>
        <fullName evidence="1">Uncharacterized protein</fullName>
    </submittedName>
</protein>
<dbReference type="AlphaFoldDB" id="A0A2K3KMT4"/>
<comment type="caution">
    <text evidence="1">The sequence shown here is derived from an EMBL/GenBank/DDBJ whole genome shotgun (WGS) entry which is preliminary data.</text>
</comment>
<name>A0A2K3KMT4_TRIPR</name>
<accession>A0A2K3KMT4</accession>
<reference evidence="1 2" key="1">
    <citation type="journal article" date="2014" name="Am. J. Bot.">
        <title>Genome assembly and annotation for red clover (Trifolium pratense; Fabaceae).</title>
        <authorList>
            <person name="Istvanek J."/>
            <person name="Jaros M."/>
            <person name="Krenek A."/>
            <person name="Repkova J."/>
        </authorList>
    </citation>
    <scope>NUCLEOTIDE SEQUENCE [LARGE SCALE GENOMIC DNA]</scope>
    <source>
        <strain evidence="2">cv. Tatra</strain>
        <tissue evidence="1">Young leaves</tissue>
    </source>
</reference>
<evidence type="ECO:0000313" key="2">
    <source>
        <dbReference type="Proteomes" id="UP000236291"/>
    </source>
</evidence>
<dbReference type="Proteomes" id="UP000236291">
    <property type="component" value="Unassembled WGS sequence"/>
</dbReference>
<reference evidence="1 2" key="2">
    <citation type="journal article" date="2017" name="Front. Plant Sci.">
        <title>Gene Classification and Mining of Molecular Markers Useful in Red Clover (Trifolium pratense) Breeding.</title>
        <authorList>
            <person name="Istvanek J."/>
            <person name="Dluhosova J."/>
            <person name="Dluhos P."/>
            <person name="Patkova L."/>
            <person name="Nedelnik J."/>
            <person name="Repkova J."/>
        </authorList>
    </citation>
    <scope>NUCLEOTIDE SEQUENCE [LARGE SCALE GENOMIC DNA]</scope>
    <source>
        <strain evidence="2">cv. Tatra</strain>
        <tissue evidence="1">Young leaves</tissue>
    </source>
</reference>
<evidence type="ECO:0000313" key="1">
    <source>
        <dbReference type="EMBL" id="PNX67607.1"/>
    </source>
</evidence>